<comment type="subcellular location">
    <subcellularLocation>
        <location evidence="1">Membrane</location>
        <topology evidence="1">Multi-pass membrane protein</topology>
    </subcellularLocation>
</comment>
<evidence type="ECO:0000256" key="5">
    <source>
        <dbReference type="SAM" id="MobiDB-lite"/>
    </source>
</evidence>
<evidence type="ECO:0000313" key="9">
    <source>
        <dbReference type="Proteomes" id="UP001592531"/>
    </source>
</evidence>
<evidence type="ECO:0000256" key="1">
    <source>
        <dbReference type="ARBA" id="ARBA00004141"/>
    </source>
</evidence>
<accession>A0ABV6VW15</accession>
<gene>
    <name evidence="8" type="ORF">ACEZDE_14765</name>
</gene>
<evidence type="ECO:0000256" key="6">
    <source>
        <dbReference type="SAM" id="Phobius"/>
    </source>
</evidence>
<dbReference type="InterPro" id="IPR009908">
    <property type="entry name" value="Methylamine_util_MauE"/>
</dbReference>
<proteinExistence type="predicted"/>
<keyword evidence="3 6" id="KW-1133">Transmembrane helix</keyword>
<feature type="transmembrane region" description="Helical" evidence="6">
    <location>
        <begin position="145"/>
        <end position="165"/>
    </location>
</feature>
<dbReference type="Pfam" id="PF07291">
    <property type="entry name" value="MauE"/>
    <property type="match status" value="1"/>
</dbReference>
<protein>
    <submittedName>
        <fullName evidence="8">MauE/DoxX family redox-associated membrane protein</fullName>
    </submittedName>
</protein>
<organism evidence="8 9">
    <name type="scientific">Streptacidiphilus cavernicola</name>
    <dbReference type="NCBI Taxonomy" id="3342716"/>
    <lineage>
        <taxon>Bacteria</taxon>
        <taxon>Bacillati</taxon>
        <taxon>Actinomycetota</taxon>
        <taxon>Actinomycetes</taxon>
        <taxon>Kitasatosporales</taxon>
        <taxon>Streptomycetaceae</taxon>
        <taxon>Streptacidiphilus</taxon>
    </lineage>
</organism>
<evidence type="ECO:0000256" key="3">
    <source>
        <dbReference type="ARBA" id="ARBA00022989"/>
    </source>
</evidence>
<name>A0ABV6VW15_9ACTN</name>
<reference evidence="8 9" key="1">
    <citation type="submission" date="2024-09" db="EMBL/GenBank/DDBJ databases">
        <authorList>
            <person name="Lee S.D."/>
        </authorList>
    </citation>
    <scope>NUCLEOTIDE SEQUENCE [LARGE SCALE GENOMIC DNA]</scope>
    <source>
        <strain evidence="8 9">N8-3</strain>
    </source>
</reference>
<evidence type="ECO:0000256" key="4">
    <source>
        <dbReference type="ARBA" id="ARBA00023136"/>
    </source>
</evidence>
<evidence type="ECO:0000259" key="7">
    <source>
        <dbReference type="Pfam" id="PF07291"/>
    </source>
</evidence>
<feature type="domain" description="Methylamine utilisation protein MauE" evidence="7">
    <location>
        <begin position="1"/>
        <end position="132"/>
    </location>
</feature>
<evidence type="ECO:0000256" key="2">
    <source>
        <dbReference type="ARBA" id="ARBA00022692"/>
    </source>
</evidence>
<dbReference type="EMBL" id="JBHFAB010000009">
    <property type="protein sequence ID" value="MFC1417896.1"/>
    <property type="molecule type" value="Genomic_DNA"/>
</dbReference>
<evidence type="ECO:0000313" key="8">
    <source>
        <dbReference type="EMBL" id="MFC1417896.1"/>
    </source>
</evidence>
<comment type="caution">
    <text evidence="8">The sequence shown here is derived from an EMBL/GenBank/DDBJ whole genome shotgun (WGS) entry which is preliminary data.</text>
</comment>
<keyword evidence="2 6" id="KW-0812">Transmembrane</keyword>
<keyword evidence="4 6" id="KW-0472">Membrane</keyword>
<dbReference type="RefSeq" id="WP_380536431.1">
    <property type="nucleotide sequence ID" value="NZ_JBHFAB010000009.1"/>
</dbReference>
<sequence length="202" mass="20760">MRWTVLVCDLLVVGVFALSAASKLRGRRAFAGFVRSLEPLVGLRGRSATAIAAVVVLLECAVVPLSLLPGAGRTGPGLAVLLLCGFTAVLASALRRGSTAPCACFGASVSPASGWHIVRNVLLLASSVLAALPSDEPAALWRAPAPALLLCLLTAVVLVVALTRLDDLAELLRPAAATPVPDTVDARPGEPAAHPRSWSRPV</sequence>
<feature type="region of interest" description="Disordered" evidence="5">
    <location>
        <begin position="180"/>
        <end position="202"/>
    </location>
</feature>
<feature type="transmembrane region" description="Helical" evidence="6">
    <location>
        <begin position="45"/>
        <end position="68"/>
    </location>
</feature>
<keyword evidence="9" id="KW-1185">Reference proteome</keyword>
<feature type="transmembrane region" description="Helical" evidence="6">
    <location>
        <begin position="75"/>
        <end position="94"/>
    </location>
</feature>
<dbReference type="Proteomes" id="UP001592531">
    <property type="component" value="Unassembled WGS sequence"/>
</dbReference>